<dbReference type="Pfam" id="PF05168">
    <property type="entry name" value="HEPN"/>
    <property type="match status" value="1"/>
</dbReference>
<dbReference type="EMBL" id="FOSV01000016">
    <property type="protein sequence ID" value="SFL48870.1"/>
    <property type="molecule type" value="Genomic_DNA"/>
</dbReference>
<sequence length="135" mass="14483">MTPETKDYLDKAAENLADARTILAIPLAKVAARSAYYAAFHAAEALLMARTGRIAKTHRGVRSALAELLSDASTDDREILTFLARGYRFKELSDYGVGSAAVITEAEASDLINGASRCLDRARALIGESDMSTSN</sequence>
<keyword evidence="4" id="KW-1185">Reference proteome</keyword>
<gene>
    <name evidence="3" type="ORF">SAMN04488125_11642</name>
</gene>
<dbReference type="RefSeq" id="WP_091949287.1">
    <property type="nucleotide sequence ID" value="NZ_FOSV01000016.1"/>
</dbReference>
<name>A0A1I4I3W9_9HYPH</name>
<evidence type="ECO:0000256" key="1">
    <source>
        <dbReference type="ARBA" id="ARBA00038248"/>
    </source>
</evidence>
<dbReference type="PANTHER" id="PTHR36565">
    <property type="entry name" value="UPF0332 PROTEIN TM_1000"/>
    <property type="match status" value="1"/>
</dbReference>
<evidence type="ECO:0000313" key="4">
    <source>
        <dbReference type="Proteomes" id="UP000198804"/>
    </source>
</evidence>
<comment type="similarity">
    <text evidence="1">Belongs to the UPF0332 family.</text>
</comment>
<proteinExistence type="inferred from homology"/>
<dbReference type="InterPro" id="IPR007842">
    <property type="entry name" value="HEPN_dom"/>
</dbReference>
<dbReference type="Proteomes" id="UP000198804">
    <property type="component" value="Unassembled WGS sequence"/>
</dbReference>
<dbReference type="InterPro" id="IPR052226">
    <property type="entry name" value="UPF0332_toxin"/>
</dbReference>
<protein>
    <submittedName>
        <fullName evidence="3">Uncharacterized protein, contains HEPN domain, UPF0332 family</fullName>
    </submittedName>
</protein>
<dbReference type="STRING" id="414703.SAMN04488125_11642"/>
<dbReference type="Gene3D" id="1.20.120.330">
    <property type="entry name" value="Nucleotidyltransferases domain 2"/>
    <property type="match status" value="1"/>
</dbReference>
<evidence type="ECO:0000259" key="2">
    <source>
        <dbReference type="Pfam" id="PF05168"/>
    </source>
</evidence>
<organism evidence="3 4">
    <name type="scientific">Methylorubrum salsuginis</name>
    <dbReference type="NCBI Taxonomy" id="414703"/>
    <lineage>
        <taxon>Bacteria</taxon>
        <taxon>Pseudomonadati</taxon>
        <taxon>Pseudomonadota</taxon>
        <taxon>Alphaproteobacteria</taxon>
        <taxon>Hyphomicrobiales</taxon>
        <taxon>Methylobacteriaceae</taxon>
        <taxon>Methylorubrum</taxon>
    </lineage>
</organism>
<evidence type="ECO:0000313" key="3">
    <source>
        <dbReference type="EMBL" id="SFL48870.1"/>
    </source>
</evidence>
<feature type="domain" description="HEPN" evidence="2">
    <location>
        <begin position="6"/>
        <end position="121"/>
    </location>
</feature>
<accession>A0A1I4I3W9</accession>
<dbReference type="AlphaFoldDB" id="A0A1I4I3W9"/>
<dbReference type="OrthoDB" id="8450516at2"/>
<dbReference type="PANTHER" id="PTHR36565:SF1">
    <property type="entry name" value="UPF0332 PROTEIN TM_1000"/>
    <property type="match status" value="1"/>
</dbReference>
<reference evidence="4" key="1">
    <citation type="submission" date="2016-10" db="EMBL/GenBank/DDBJ databases">
        <authorList>
            <person name="Varghese N."/>
            <person name="Submissions S."/>
        </authorList>
    </citation>
    <scope>NUCLEOTIDE SEQUENCE [LARGE SCALE GENOMIC DNA]</scope>
    <source>
        <strain evidence="4">CGMCC 1.6474</strain>
    </source>
</reference>